<dbReference type="RefSeq" id="WP_184968795.1">
    <property type="nucleotide sequence ID" value="NZ_JACHIN010000010.1"/>
</dbReference>
<evidence type="ECO:0000313" key="2">
    <source>
        <dbReference type="EMBL" id="MBB5081444.1"/>
    </source>
</evidence>
<dbReference type="Proteomes" id="UP000568380">
    <property type="component" value="Unassembled WGS sequence"/>
</dbReference>
<name>A0A7W8EJA7_9ACTN</name>
<evidence type="ECO:0000256" key="1">
    <source>
        <dbReference type="SAM" id="SignalP"/>
    </source>
</evidence>
<keyword evidence="3" id="KW-1185">Reference proteome</keyword>
<evidence type="ECO:0000313" key="3">
    <source>
        <dbReference type="Proteomes" id="UP000568380"/>
    </source>
</evidence>
<keyword evidence="1" id="KW-0732">Signal</keyword>
<feature type="chain" id="PRO_5038504566" description="Fibronectin type III domain-containing protein" evidence="1">
    <location>
        <begin position="33"/>
        <end position="141"/>
    </location>
</feature>
<gene>
    <name evidence="2" type="ORF">HNR40_006939</name>
</gene>
<dbReference type="EMBL" id="JACHIN010000010">
    <property type="protein sequence ID" value="MBB5081444.1"/>
    <property type="molecule type" value="Genomic_DNA"/>
</dbReference>
<accession>A0A7W8EJA7</accession>
<sequence>MRKRIKRTLVVLATTLATAAALFTANPAPASADPWGWRWCAPSYVILDCVVNQAGSQSGAIEPHNPEGWLYVRYAAVNVASCYLHFWYTDRTTGSERYFGGRWAFPISRSTKITGLNPSRYYDVRVSAVNCTAYVRVQNYT</sequence>
<reference evidence="2 3" key="1">
    <citation type="submission" date="2020-08" db="EMBL/GenBank/DDBJ databases">
        <title>Genomic Encyclopedia of Type Strains, Phase IV (KMG-IV): sequencing the most valuable type-strain genomes for metagenomic binning, comparative biology and taxonomic classification.</title>
        <authorList>
            <person name="Goeker M."/>
        </authorList>
    </citation>
    <scope>NUCLEOTIDE SEQUENCE [LARGE SCALE GENOMIC DNA]</scope>
    <source>
        <strain evidence="2 3">DSM 45385</strain>
    </source>
</reference>
<proteinExistence type="predicted"/>
<feature type="signal peptide" evidence="1">
    <location>
        <begin position="1"/>
        <end position="32"/>
    </location>
</feature>
<organism evidence="2 3">
    <name type="scientific">Nonomuraea endophytica</name>
    <dbReference type="NCBI Taxonomy" id="714136"/>
    <lineage>
        <taxon>Bacteria</taxon>
        <taxon>Bacillati</taxon>
        <taxon>Actinomycetota</taxon>
        <taxon>Actinomycetes</taxon>
        <taxon>Streptosporangiales</taxon>
        <taxon>Streptosporangiaceae</taxon>
        <taxon>Nonomuraea</taxon>
    </lineage>
</organism>
<comment type="caution">
    <text evidence="2">The sequence shown here is derived from an EMBL/GenBank/DDBJ whole genome shotgun (WGS) entry which is preliminary data.</text>
</comment>
<protein>
    <recommendedName>
        <fullName evidence="4">Fibronectin type III domain-containing protein</fullName>
    </recommendedName>
</protein>
<evidence type="ECO:0008006" key="4">
    <source>
        <dbReference type="Google" id="ProtNLM"/>
    </source>
</evidence>
<dbReference type="AlphaFoldDB" id="A0A7W8EJA7"/>